<evidence type="ECO:0000313" key="6">
    <source>
        <dbReference type="Proteomes" id="UP000664698"/>
    </source>
</evidence>
<reference evidence="5 6" key="1">
    <citation type="submission" date="2021-03" db="EMBL/GenBank/DDBJ databases">
        <title>novel species isolated from a fishpond in China.</title>
        <authorList>
            <person name="Lu H."/>
            <person name="Cai Z."/>
        </authorList>
    </citation>
    <scope>NUCLEOTIDE SEQUENCE [LARGE SCALE GENOMIC DNA]</scope>
    <source>
        <strain evidence="5 6">JCM 31546</strain>
    </source>
</reference>
<dbReference type="Pfam" id="PF01420">
    <property type="entry name" value="Methylase_S"/>
    <property type="match status" value="2"/>
</dbReference>
<gene>
    <name evidence="5" type="ORF">J0A67_00120</name>
</gene>
<dbReference type="CDD" id="cd17283">
    <property type="entry name" value="RMtype1_S_Hpy180ORF7835P_TRD2-CR2_like"/>
    <property type="match status" value="1"/>
</dbReference>
<proteinExistence type="inferred from homology"/>
<comment type="similarity">
    <text evidence="1">Belongs to the type-I restriction system S methylase family.</text>
</comment>
<evidence type="ECO:0000256" key="1">
    <source>
        <dbReference type="ARBA" id="ARBA00010923"/>
    </source>
</evidence>
<keyword evidence="6" id="KW-1185">Reference proteome</keyword>
<feature type="domain" description="Type I restriction modification DNA specificity" evidence="4">
    <location>
        <begin position="193"/>
        <end position="380"/>
    </location>
</feature>
<dbReference type="SUPFAM" id="SSF116734">
    <property type="entry name" value="DNA methylase specificity domain"/>
    <property type="match status" value="2"/>
</dbReference>
<dbReference type="EMBL" id="JAFKCW010000001">
    <property type="protein sequence ID" value="MBN7799239.1"/>
    <property type="molecule type" value="Genomic_DNA"/>
</dbReference>
<dbReference type="Proteomes" id="UP000664698">
    <property type="component" value="Unassembled WGS sequence"/>
</dbReference>
<keyword evidence="5" id="KW-0378">Hydrolase</keyword>
<evidence type="ECO:0000256" key="3">
    <source>
        <dbReference type="ARBA" id="ARBA00023125"/>
    </source>
</evidence>
<keyword evidence="5" id="KW-0255">Endonuclease</keyword>
<dbReference type="PANTHER" id="PTHR30408:SF12">
    <property type="entry name" value="TYPE I RESTRICTION ENZYME MJAVIII SPECIFICITY SUBUNIT"/>
    <property type="match status" value="1"/>
</dbReference>
<accession>A0ABS3BIW5</accession>
<protein>
    <submittedName>
        <fullName evidence="5">Restriction endonuclease subunit S</fullName>
    </submittedName>
</protein>
<keyword evidence="2" id="KW-0680">Restriction system</keyword>
<dbReference type="GO" id="GO:0004519">
    <property type="term" value="F:endonuclease activity"/>
    <property type="evidence" value="ECO:0007669"/>
    <property type="project" value="UniProtKB-KW"/>
</dbReference>
<evidence type="ECO:0000313" key="5">
    <source>
        <dbReference type="EMBL" id="MBN7799239.1"/>
    </source>
</evidence>
<dbReference type="InterPro" id="IPR044946">
    <property type="entry name" value="Restrct_endonuc_typeI_TRD_sf"/>
</dbReference>
<dbReference type="InterPro" id="IPR052021">
    <property type="entry name" value="Type-I_RS_S_subunit"/>
</dbReference>
<keyword evidence="3" id="KW-0238">DNA-binding</keyword>
<dbReference type="PANTHER" id="PTHR30408">
    <property type="entry name" value="TYPE-1 RESTRICTION ENZYME ECOKI SPECIFICITY PROTEIN"/>
    <property type="match status" value="1"/>
</dbReference>
<dbReference type="InterPro" id="IPR000055">
    <property type="entry name" value="Restrct_endonuc_typeI_TRD"/>
</dbReference>
<name>A0ABS3BIW5_9BACT</name>
<keyword evidence="5" id="KW-0540">Nuclease</keyword>
<comment type="caution">
    <text evidence="5">The sequence shown here is derived from an EMBL/GenBank/DDBJ whole genome shotgun (WGS) entry which is preliminary data.</text>
</comment>
<feature type="domain" description="Type I restriction modification DNA specificity" evidence="4">
    <location>
        <begin position="47"/>
        <end position="166"/>
    </location>
</feature>
<sequence>MEIFRGASPRPKSDPLYYGGSIPRVLIEDVTRDGKYTTPKIDFLTQEGAKKSRFLPKGSVILSCSGTRVAIPGILGVDACIHDGWLGFRNLMEVENEFLYYLFVKLHERMQGEATTGGVFNNLTTSIIRDLRLGFPSLPEQQKIAEFLTAVDRRIELLQAKKKKLEAYKKGVMQKIFAQKLRFKADDGSAFQDWEEKKLGEVYEFRTTNSFSRDKLNYDSGVYRNIHYGDIHTKFPTLLDLKKVDLPFVNEDVEIRKTFSENLVEDGDLLIADASEDYADIGKTIEVVNSNRQKVLAGLHTLHAKRKQNTTELGFGGYIMKSDGLRAQIKKIAQGTKVLSISVPRMKELDLALPCLEEQKKIVQFLTSLDSSLENLNQQITHTQTWKKGLLQKMFV</sequence>
<evidence type="ECO:0000259" key="4">
    <source>
        <dbReference type="Pfam" id="PF01420"/>
    </source>
</evidence>
<dbReference type="Gene3D" id="1.10.287.1120">
    <property type="entry name" value="Bipartite methylase S protein"/>
    <property type="match status" value="1"/>
</dbReference>
<evidence type="ECO:0000256" key="2">
    <source>
        <dbReference type="ARBA" id="ARBA00022747"/>
    </source>
</evidence>
<organism evidence="5 6">
    <name type="scientific">Algoriphagus aestuariicola</name>
    <dbReference type="NCBI Taxonomy" id="1852016"/>
    <lineage>
        <taxon>Bacteria</taxon>
        <taxon>Pseudomonadati</taxon>
        <taxon>Bacteroidota</taxon>
        <taxon>Cytophagia</taxon>
        <taxon>Cytophagales</taxon>
        <taxon>Cyclobacteriaceae</taxon>
        <taxon>Algoriphagus</taxon>
    </lineage>
</organism>
<dbReference type="Gene3D" id="3.90.220.20">
    <property type="entry name" value="DNA methylase specificity domains"/>
    <property type="match status" value="2"/>
</dbReference>